<evidence type="ECO:0000313" key="4">
    <source>
        <dbReference type="Proteomes" id="UP001344817"/>
    </source>
</evidence>
<name>A0ABU7MMG9_9BACT</name>
<gene>
    <name evidence="3" type="ORF">V2E24_02725</name>
</gene>
<sequence>MTRKRFKFLLLNSTLILGSTALATTVVSCSKDINNNPDNSSSSNESQNTNTSNQESTQNTQQADSTNSSESQATTPNQESNQNTQQQADSTNSSESQTTTPNQESTQNTQQQAESATANSNESQTPQDSNLTKYEKLVELAKQNMIFNFSVNQDEYNDIIGKIEKSKSTPKRSVVTYYSKDSKFGITNPVRRFDNFIFTPQALEIFSYEDLNNKKPGVYPIGRISDYFRPTFDFNLEEDGSLSFKFKVYEIEGQLTQDLSNQKQSQEFKYIIAKPQN</sequence>
<dbReference type="RefSeq" id="WP_330500891.1">
    <property type="nucleotide sequence ID" value="NZ_JAZDWZ010000008.1"/>
</dbReference>
<proteinExistence type="predicted"/>
<accession>A0ABU7MMG9</accession>
<evidence type="ECO:0000256" key="2">
    <source>
        <dbReference type="SAM" id="SignalP"/>
    </source>
</evidence>
<organism evidence="3 4">
    <name type="scientific">Mycoplasmopsis ciconiae</name>
    <dbReference type="NCBI Taxonomy" id="561067"/>
    <lineage>
        <taxon>Bacteria</taxon>
        <taxon>Bacillati</taxon>
        <taxon>Mycoplasmatota</taxon>
        <taxon>Mycoplasmoidales</taxon>
        <taxon>Metamycoplasmataceae</taxon>
        <taxon>Mycoplasmopsis</taxon>
    </lineage>
</organism>
<comment type="caution">
    <text evidence="3">The sequence shown here is derived from an EMBL/GenBank/DDBJ whole genome shotgun (WGS) entry which is preliminary data.</text>
</comment>
<feature type="compositionally biased region" description="Low complexity" evidence="1">
    <location>
        <begin position="34"/>
        <end position="62"/>
    </location>
</feature>
<dbReference type="PROSITE" id="PS51257">
    <property type="entry name" value="PROKAR_LIPOPROTEIN"/>
    <property type="match status" value="1"/>
</dbReference>
<dbReference type="Proteomes" id="UP001344817">
    <property type="component" value="Unassembled WGS sequence"/>
</dbReference>
<evidence type="ECO:0008006" key="5">
    <source>
        <dbReference type="Google" id="ProtNLM"/>
    </source>
</evidence>
<keyword evidence="2" id="KW-0732">Signal</keyword>
<protein>
    <recommendedName>
        <fullName evidence="5">Lipoprotein</fullName>
    </recommendedName>
</protein>
<feature type="region of interest" description="Disordered" evidence="1">
    <location>
        <begin position="34"/>
        <end position="129"/>
    </location>
</feature>
<dbReference type="EMBL" id="JAZDWZ010000008">
    <property type="protein sequence ID" value="MEE3928478.1"/>
    <property type="molecule type" value="Genomic_DNA"/>
</dbReference>
<feature type="chain" id="PRO_5046827179" description="Lipoprotein" evidence="2">
    <location>
        <begin position="24"/>
        <end position="277"/>
    </location>
</feature>
<reference evidence="3" key="1">
    <citation type="submission" date="2024-01" db="EMBL/GenBank/DDBJ databases">
        <title>Genome sequence of Mycoplasma ciconiae type strain DSM 25251.</title>
        <authorList>
            <person name="Spergser J."/>
        </authorList>
    </citation>
    <scope>NUCLEOTIDE SEQUENCE [LARGE SCALE GENOMIC DNA]</scope>
    <source>
        <strain evidence="3">DSM 25251</strain>
    </source>
</reference>
<feature type="compositionally biased region" description="Polar residues" evidence="1">
    <location>
        <begin position="63"/>
        <end position="129"/>
    </location>
</feature>
<evidence type="ECO:0000313" key="3">
    <source>
        <dbReference type="EMBL" id="MEE3928478.1"/>
    </source>
</evidence>
<evidence type="ECO:0000256" key="1">
    <source>
        <dbReference type="SAM" id="MobiDB-lite"/>
    </source>
</evidence>
<keyword evidence="4" id="KW-1185">Reference proteome</keyword>
<feature type="signal peptide" evidence="2">
    <location>
        <begin position="1"/>
        <end position="23"/>
    </location>
</feature>